<feature type="domain" description="Phosphatidylinositol-specific phospholipase C X" evidence="2">
    <location>
        <begin position="138"/>
        <end position="295"/>
    </location>
</feature>
<sequence>MWFVFLLFLSYTHFSAARVISTNECQQLRVSVLVSSRNTNQQSRQLILSWENASPATGDWVGLFDSETMNSPLQMVSSQSTNGWVYTDIHETPTSSGDLGYVSRCLGYWAGYFTAQNETLATGCLRTEPTWMSDMKPQLSSLLLRHIFLPGTHDAGSYTEYTAAEGNNLIFKYTITQEEDILSQLINGIRYLDIRVGYYPNTDEKWYLNHGVISIHPLRDILEDVQTFMEKTNEIVILDFHEFPVGFGSGLDVHKQLVEYLTTELGEYAASPGLTWDATLGDIWTLGKRLVVSYNNNNMVASSTILWSAVDQKWGDVQSAADLYTYLAQVMASSPPAIGWSANSELTPKALDIVNDTFHGLRNMAEMVNRNVTEWFRGEWGQRANIVSADYFRATGLVDEAIRWNKLKAQGTTC</sequence>
<keyword evidence="4" id="KW-1185">Reference proteome</keyword>
<dbReference type="PROSITE" id="PS50007">
    <property type="entry name" value="PIPLC_X_DOMAIN"/>
    <property type="match status" value="1"/>
</dbReference>
<proteinExistence type="predicted"/>
<reference evidence="3" key="1">
    <citation type="journal article" date="2023" name="IScience">
        <title>Live-bearing cockroach genome reveals convergent evolutionary mechanisms linked to viviparity in insects and beyond.</title>
        <authorList>
            <person name="Fouks B."/>
            <person name="Harrison M.C."/>
            <person name="Mikhailova A.A."/>
            <person name="Marchal E."/>
            <person name="English S."/>
            <person name="Carruthers M."/>
            <person name="Jennings E.C."/>
            <person name="Chiamaka E.L."/>
            <person name="Frigard R.A."/>
            <person name="Pippel M."/>
            <person name="Attardo G.M."/>
            <person name="Benoit J.B."/>
            <person name="Bornberg-Bauer E."/>
            <person name="Tobe S.S."/>
        </authorList>
    </citation>
    <scope>NUCLEOTIDE SEQUENCE</scope>
    <source>
        <strain evidence="3">Stay&amp;Tobe</strain>
    </source>
</reference>
<feature type="chain" id="PRO_5042269278" description="Phosphatidylinositol-specific phospholipase C X domain-containing protein" evidence="1">
    <location>
        <begin position="18"/>
        <end position="414"/>
    </location>
</feature>
<evidence type="ECO:0000313" key="3">
    <source>
        <dbReference type="EMBL" id="KAJ9599936.1"/>
    </source>
</evidence>
<comment type="caution">
    <text evidence="3">The sequence shown here is derived from an EMBL/GenBank/DDBJ whole genome shotgun (WGS) entry which is preliminary data.</text>
</comment>
<dbReference type="PANTHER" id="PTHR13593:SF149">
    <property type="entry name" value="PHOSPHATIDYLINOSITOL-SPECIFIC PHOSPHOLIPASE C X DOMAIN CONTAINING, ISOFORM A"/>
    <property type="match status" value="1"/>
</dbReference>
<protein>
    <recommendedName>
        <fullName evidence="2">Phosphatidylinositol-specific phospholipase C X domain-containing protein</fullName>
    </recommendedName>
</protein>
<dbReference type="GO" id="GO:0008081">
    <property type="term" value="F:phosphoric diester hydrolase activity"/>
    <property type="evidence" value="ECO:0007669"/>
    <property type="project" value="InterPro"/>
</dbReference>
<dbReference type="Proteomes" id="UP001233999">
    <property type="component" value="Unassembled WGS sequence"/>
</dbReference>
<name>A0AAD8ERP8_DIPPU</name>
<gene>
    <name evidence="3" type="ORF">L9F63_009764</name>
</gene>
<reference evidence="3" key="2">
    <citation type="submission" date="2023-05" db="EMBL/GenBank/DDBJ databases">
        <authorList>
            <person name="Fouks B."/>
        </authorList>
    </citation>
    <scope>NUCLEOTIDE SEQUENCE</scope>
    <source>
        <strain evidence="3">Stay&amp;Tobe</strain>
        <tissue evidence="3">Testes</tissue>
    </source>
</reference>
<evidence type="ECO:0000256" key="1">
    <source>
        <dbReference type="SAM" id="SignalP"/>
    </source>
</evidence>
<accession>A0AAD8ERP8</accession>
<organism evidence="3 4">
    <name type="scientific">Diploptera punctata</name>
    <name type="common">Pacific beetle cockroach</name>
    <dbReference type="NCBI Taxonomy" id="6984"/>
    <lineage>
        <taxon>Eukaryota</taxon>
        <taxon>Metazoa</taxon>
        <taxon>Ecdysozoa</taxon>
        <taxon>Arthropoda</taxon>
        <taxon>Hexapoda</taxon>
        <taxon>Insecta</taxon>
        <taxon>Pterygota</taxon>
        <taxon>Neoptera</taxon>
        <taxon>Polyneoptera</taxon>
        <taxon>Dictyoptera</taxon>
        <taxon>Blattodea</taxon>
        <taxon>Blaberoidea</taxon>
        <taxon>Blaberidae</taxon>
        <taxon>Diplopterinae</taxon>
        <taxon>Diploptera</taxon>
    </lineage>
</organism>
<evidence type="ECO:0000313" key="4">
    <source>
        <dbReference type="Proteomes" id="UP001233999"/>
    </source>
</evidence>
<dbReference type="InterPro" id="IPR017946">
    <property type="entry name" value="PLC-like_Pdiesterase_TIM-brl"/>
</dbReference>
<dbReference type="Gene3D" id="3.20.20.190">
    <property type="entry name" value="Phosphatidylinositol (PI) phosphodiesterase"/>
    <property type="match status" value="1"/>
</dbReference>
<dbReference type="AlphaFoldDB" id="A0AAD8ERP8"/>
<feature type="signal peptide" evidence="1">
    <location>
        <begin position="1"/>
        <end position="17"/>
    </location>
</feature>
<keyword evidence="1" id="KW-0732">Signal</keyword>
<dbReference type="PANTHER" id="PTHR13593">
    <property type="match status" value="1"/>
</dbReference>
<dbReference type="InterPro" id="IPR051057">
    <property type="entry name" value="PI-PLC_domain"/>
</dbReference>
<evidence type="ECO:0000259" key="2">
    <source>
        <dbReference type="SMART" id="SM00148"/>
    </source>
</evidence>
<dbReference type="InterPro" id="IPR000909">
    <property type="entry name" value="PLipase_C_PInositol-sp_X_dom"/>
</dbReference>
<dbReference type="EMBL" id="JASPKZ010000463">
    <property type="protein sequence ID" value="KAJ9599936.1"/>
    <property type="molecule type" value="Genomic_DNA"/>
</dbReference>
<dbReference type="SUPFAM" id="SSF51695">
    <property type="entry name" value="PLC-like phosphodiesterases"/>
    <property type="match status" value="1"/>
</dbReference>
<dbReference type="GO" id="GO:0006629">
    <property type="term" value="P:lipid metabolic process"/>
    <property type="evidence" value="ECO:0007669"/>
    <property type="project" value="InterPro"/>
</dbReference>
<dbReference type="SMART" id="SM00148">
    <property type="entry name" value="PLCXc"/>
    <property type="match status" value="1"/>
</dbReference>